<evidence type="ECO:0000313" key="9">
    <source>
        <dbReference type="Proteomes" id="UP001300502"/>
    </source>
</evidence>
<evidence type="ECO:0000256" key="1">
    <source>
        <dbReference type="ARBA" id="ARBA00001947"/>
    </source>
</evidence>
<evidence type="ECO:0000256" key="7">
    <source>
        <dbReference type="ARBA" id="ARBA00022833"/>
    </source>
</evidence>
<comment type="caution">
    <text evidence="8">The sequence shown here is derived from an EMBL/GenBank/DDBJ whole genome shotgun (WGS) entry which is preliminary data.</text>
</comment>
<dbReference type="GO" id="GO:0006364">
    <property type="term" value="P:rRNA processing"/>
    <property type="evidence" value="ECO:0007669"/>
    <property type="project" value="InterPro"/>
</dbReference>
<keyword evidence="5" id="KW-0255">Endonuclease</keyword>
<comment type="similarity">
    <text evidence="2">Belongs to the endoribonuclease YbeY family.</text>
</comment>
<organism evidence="8 9">
    <name type="scientific">Galdieria yellowstonensis</name>
    <dbReference type="NCBI Taxonomy" id="3028027"/>
    <lineage>
        <taxon>Eukaryota</taxon>
        <taxon>Rhodophyta</taxon>
        <taxon>Bangiophyceae</taxon>
        <taxon>Galdieriales</taxon>
        <taxon>Galdieriaceae</taxon>
        <taxon>Galdieria</taxon>
    </lineage>
</organism>
<evidence type="ECO:0000256" key="3">
    <source>
        <dbReference type="ARBA" id="ARBA00022722"/>
    </source>
</evidence>
<proteinExistence type="inferred from homology"/>
<keyword evidence="6" id="KW-0378">Hydrolase</keyword>
<dbReference type="InterPro" id="IPR020549">
    <property type="entry name" value="YbeY_CS"/>
</dbReference>
<evidence type="ECO:0000256" key="5">
    <source>
        <dbReference type="ARBA" id="ARBA00022759"/>
    </source>
</evidence>
<dbReference type="SUPFAM" id="SSF55486">
    <property type="entry name" value="Metalloproteases ('zincins'), catalytic domain"/>
    <property type="match status" value="1"/>
</dbReference>
<dbReference type="PANTHER" id="PTHR46986:SF1">
    <property type="entry name" value="ENDORIBONUCLEASE YBEY, CHLOROPLASTIC"/>
    <property type="match status" value="1"/>
</dbReference>
<dbReference type="HAMAP" id="MF_00009">
    <property type="entry name" value="Endoribonucl_YbeY"/>
    <property type="match status" value="1"/>
</dbReference>
<protein>
    <submittedName>
        <fullName evidence="8">Uncharacterized protein</fullName>
    </submittedName>
</protein>
<evidence type="ECO:0000256" key="2">
    <source>
        <dbReference type="ARBA" id="ARBA00010875"/>
    </source>
</evidence>
<keyword evidence="3" id="KW-0540">Nuclease</keyword>
<gene>
    <name evidence="8" type="ORF">GAYE_SCF38G5269</name>
</gene>
<dbReference type="Gene3D" id="3.40.390.30">
    <property type="entry name" value="Metalloproteases ('zincins'), catalytic domain"/>
    <property type="match status" value="1"/>
</dbReference>
<accession>A0AAV9IIT2</accession>
<evidence type="ECO:0000256" key="6">
    <source>
        <dbReference type="ARBA" id="ARBA00022801"/>
    </source>
</evidence>
<dbReference type="PROSITE" id="PS01306">
    <property type="entry name" value="UPF0054"/>
    <property type="match status" value="1"/>
</dbReference>
<dbReference type="AlphaFoldDB" id="A0AAV9IIT2"/>
<dbReference type="GO" id="GO:0004519">
    <property type="term" value="F:endonuclease activity"/>
    <property type="evidence" value="ECO:0007669"/>
    <property type="project" value="UniProtKB-KW"/>
</dbReference>
<keyword evidence="4" id="KW-0479">Metal-binding</keyword>
<keyword evidence="7" id="KW-0862">Zinc</keyword>
<dbReference type="InterPro" id="IPR002036">
    <property type="entry name" value="YbeY"/>
</dbReference>
<evidence type="ECO:0000313" key="8">
    <source>
        <dbReference type="EMBL" id="KAK4527347.1"/>
    </source>
</evidence>
<sequence length="225" mass="25981">MRERCSFCYLLPCLLKTHKCKLPHAEKALLLSYSFYTRSTPVFLSRGRCRKQAFTDARSVVVCKKKLHTVDVSVTEEEQVKRLIGNKISQLRNDGHSLLEKSISLGIVQPGRYELSVVFCSDNYIRLLNNNWRNLNEPTDVLSFAQEDDTLLGDIVISTETAYKQSLERNYSLTDEIRVLLVHGFLHLIGYDHEEDEERRREMEQLETKLLSSLEWKGKGLVALS</sequence>
<dbReference type="NCBIfam" id="TIGR00043">
    <property type="entry name" value="rRNA maturation RNase YbeY"/>
    <property type="match status" value="1"/>
</dbReference>
<name>A0AAV9IIT2_9RHOD</name>
<dbReference type="GO" id="GO:0046872">
    <property type="term" value="F:metal ion binding"/>
    <property type="evidence" value="ECO:0007669"/>
    <property type="project" value="UniProtKB-KW"/>
</dbReference>
<dbReference type="Proteomes" id="UP001300502">
    <property type="component" value="Unassembled WGS sequence"/>
</dbReference>
<dbReference type="EMBL" id="JANCYU010000050">
    <property type="protein sequence ID" value="KAK4527347.1"/>
    <property type="molecule type" value="Genomic_DNA"/>
</dbReference>
<dbReference type="InterPro" id="IPR023091">
    <property type="entry name" value="MetalPrtase_cat_dom_sf_prd"/>
</dbReference>
<keyword evidence="9" id="KW-1185">Reference proteome</keyword>
<reference evidence="8 9" key="1">
    <citation type="submission" date="2022-07" db="EMBL/GenBank/DDBJ databases">
        <title>Genome-wide signatures of adaptation to extreme environments.</title>
        <authorList>
            <person name="Cho C.H."/>
            <person name="Yoon H.S."/>
        </authorList>
    </citation>
    <scope>NUCLEOTIDE SEQUENCE [LARGE SCALE GENOMIC DNA]</scope>
    <source>
        <strain evidence="8 9">108.79 E11</strain>
    </source>
</reference>
<dbReference type="Pfam" id="PF02130">
    <property type="entry name" value="YbeY"/>
    <property type="match status" value="1"/>
</dbReference>
<dbReference type="GO" id="GO:0004222">
    <property type="term" value="F:metalloendopeptidase activity"/>
    <property type="evidence" value="ECO:0007669"/>
    <property type="project" value="InterPro"/>
</dbReference>
<evidence type="ECO:0000256" key="4">
    <source>
        <dbReference type="ARBA" id="ARBA00022723"/>
    </source>
</evidence>
<dbReference type="PANTHER" id="PTHR46986">
    <property type="entry name" value="ENDORIBONUCLEASE YBEY, CHLOROPLASTIC"/>
    <property type="match status" value="1"/>
</dbReference>
<comment type="cofactor">
    <cofactor evidence="1">
        <name>Zn(2+)</name>
        <dbReference type="ChEBI" id="CHEBI:29105"/>
    </cofactor>
</comment>